<feature type="region of interest" description="Disordered" evidence="1">
    <location>
        <begin position="36"/>
        <end position="77"/>
    </location>
</feature>
<feature type="compositionally biased region" description="Pro residues" evidence="1">
    <location>
        <begin position="154"/>
        <end position="167"/>
    </location>
</feature>
<gene>
    <name evidence="3" type="ORF">N0V84_010036</name>
</gene>
<dbReference type="EMBL" id="JAPEUR010000299">
    <property type="protein sequence ID" value="KAJ4312228.1"/>
    <property type="molecule type" value="Genomic_DNA"/>
</dbReference>
<feature type="compositionally biased region" description="Pro residues" evidence="1">
    <location>
        <begin position="200"/>
        <end position="216"/>
    </location>
</feature>
<feature type="compositionally biased region" description="Gly residues" evidence="1">
    <location>
        <begin position="52"/>
        <end position="71"/>
    </location>
</feature>
<feature type="compositionally biased region" description="Pro residues" evidence="1">
    <location>
        <begin position="253"/>
        <end position="262"/>
    </location>
</feature>
<name>A0A9W8W565_9HYPO</name>
<comment type="caution">
    <text evidence="3">The sequence shown here is derived from an EMBL/GenBank/DDBJ whole genome shotgun (WGS) entry which is preliminary data.</text>
</comment>
<dbReference type="AlphaFoldDB" id="A0A9W8W565"/>
<evidence type="ECO:0000313" key="4">
    <source>
        <dbReference type="Proteomes" id="UP001140502"/>
    </source>
</evidence>
<feature type="compositionally biased region" description="Low complexity" evidence="1">
    <location>
        <begin position="143"/>
        <end position="153"/>
    </location>
</feature>
<keyword evidence="2" id="KW-0732">Signal</keyword>
<dbReference type="OrthoDB" id="5106519at2759"/>
<feature type="chain" id="PRO_5040921239" evidence="2">
    <location>
        <begin position="21"/>
        <end position="378"/>
    </location>
</feature>
<evidence type="ECO:0000313" key="3">
    <source>
        <dbReference type="EMBL" id="KAJ4312228.1"/>
    </source>
</evidence>
<feature type="region of interest" description="Disordered" evidence="1">
    <location>
        <begin position="143"/>
        <end position="265"/>
    </location>
</feature>
<feature type="signal peptide" evidence="2">
    <location>
        <begin position="1"/>
        <end position="20"/>
    </location>
</feature>
<evidence type="ECO:0000256" key="1">
    <source>
        <dbReference type="SAM" id="MobiDB-lite"/>
    </source>
</evidence>
<accession>A0A9W8W565</accession>
<feature type="compositionally biased region" description="Low complexity" evidence="1">
    <location>
        <begin position="168"/>
        <end position="189"/>
    </location>
</feature>
<dbReference type="Proteomes" id="UP001140502">
    <property type="component" value="Unassembled WGS sequence"/>
</dbReference>
<proteinExistence type="predicted"/>
<reference evidence="3" key="1">
    <citation type="submission" date="2022-10" db="EMBL/GenBank/DDBJ databases">
        <title>Tapping the CABI collections for fungal endophytes: first genome assemblies for Collariella, Neodidymelliopsis, Ascochyta clinopodiicola, Didymella pomorum, Didymosphaeria variabile, Neocosmospora piperis and Neocucurbitaria cava.</title>
        <authorList>
            <person name="Hill R."/>
        </authorList>
    </citation>
    <scope>NUCLEOTIDE SEQUENCE</scope>
    <source>
        <strain evidence="3">IMI 366586</strain>
    </source>
</reference>
<protein>
    <submittedName>
        <fullName evidence="3">Uncharacterized protein</fullName>
    </submittedName>
</protein>
<keyword evidence="4" id="KW-1185">Reference proteome</keyword>
<evidence type="ECO:0000256" key="2">
    <source>
        <dbReference type="SAM" id="SignalP"/>
    </source>
</evidence>
<organism evidence="3 4">
    <name type="scientific">Fusarium piperis</name>
    <dbReference type="NCBI Taxonomy" id="1435070"/>
    <lineage>
        <taxon>Eukaryota</taxon>
        <taxon>Fungi</taxon>
        <taxon>Dikarya</taxon>
        <taxon>Ascomycota</taxon>
        <taxon>Pezizomycotina</taxon>
        <taxon>Sordariomycetes</taxon>
        <taxon>Hypocreomycetidae</taxon>
        <taxon>Hypocreales</taxon>
        <taxon>Nectriaceae</taxon>
        <taxon>Fusarium</taxon>
        <taxon>Fusarium solani species complex</taxon>
    </lineage>
</organism>
<feature type="compositionally biased region" description="Low complexity" evidence="1">
    <location>
        <begin position="227"/>
        <end position="244"/>
    </location>
</feature>
<sequence length="378" mass="38837">MRGYIPLLLALSASYTTITALPRPVIVAREPADEPKYSVVPLEPGDNDSGDEGSGSGGSGSDSQGSGSGNGGDEDGDGIVTVIQTVVKTKKPVTHVVTKTGEASTVTAPGKTVTKAVTKAVPTTISIINVGEQPQPITRTVTVAPEPSVSEPIVPEPSAPKPEPSQEPEPTSEPATTTTSEEVTQPTSEATSDISSLAPAPEPTSEPGPERPGPPVEPKESTQEPKTSTNSTISTTSSCTSSASLAETRVQAPPFPPPPPPMLTSTITLSVPTTFATLTSDTTTLPQETTAPSNDIPVEVNPSPESNVGGHETQVEPQPTITVPFQAPIHLTTLVTSITTTSVAQVVAPEPTPPTQSQDDGSWHTTYPVGWNGTVLSV</sequence>